<dbReference type="GO" id="GO:0006508">
    <property type="term" value="P:proteolysis"/>
    <property type="evidence" value="ECO:0007669"/>
    <property type="project" value="UniProtKB-KW"/>
</dbReference>
<feature type="domain" description="PDZ" evidence="7">
    <location>
        <begin position="127"/>
        <end position="200"/>
    </location>
</feature>
<feature type="domain" description="Tail specific protease" evidence="8">
    <location>
        <begin position="200"/>
        <end position="390"/>
    </location>
</feature>
<keyword evidence="3 5" id="KW-0378">Hydrolase</keyword>
<dbReference type="HOGENOM" id="CLU_017295_0_0_3"/>
<organism evidence="9 10">
    <name type="scientific">Acaryochloris marina (strain MBIC 11017)</name>
    <dbReference type="NCBI Taxonomy" id="329726"/>
    <lineage>
        <taxon>Bacteria</taxon>
        <taxon>Bacillati</taxon>
        <taxon>Cyanobacteriota</taxon>
        <taxon>Cyanophyceae</taxon>
        <taxon>Acaryochloridales</taxon>
        <taxon>Acaryochloridaceae</taxon>
        <taxon>Acaryochloris</taxon>
    </lineage>
</organism>
<dbReference type="CDD" id="cd06782">
    <property type="entry name" value="cpPDZ_CPP-like"/>
    <property type="match status" value="1"/>
</dbReference>
<evidence type="ECO:0000313" key="10">
    <source>
        <dbReference type="Proteomes" id="UP000000268"/>
    </source>
</evidence>
<dbReference type="GO" id="GO:0030288">
    <property type="term" value="C:outer membrane-bounded periplasmic space"/>
    <property type="evidence" value="ECO:0007669"/>
    <property type="project" value="TreeGrafter"/>
</dbReference>
<dbReference type="Gene3D" id="3.30.750.44">
    <property type="match status" value="1"/>
</dbReference>
<dbReference type="SMART" id="SM00245">
    <property type="entry name" value="TSPc"/>
    <property type="match status" value="1"/>
</dbReference>
<evidence type="ECO:0000259" key="8">
    <source>
        <dbReference type="SMART" id="SM00245"/>
    </source>
</evidence>
<gene>
    <name evidence="9" type="ordered locus">AM1_4459</name>
</gene>
<dbReference type="PANTHER" id="PTHR32060:SF30">
    <property type="entry name" value="CARBOXY-TERMINAL PROCESSING PROTEASE CTPA"/>
    <property type="match status" value="1"/>
</dbReference>
<dbReference type="SUPFAM" id="SSF52096">
    <property type="entry name" value="ClpP/crotonase"/>
    <property type="match status" value="1"/>
</dbReference>
<dbReference type="InterPro" id="IPR029045">
    <property type="entry name" value="ClpP/crotonase-like_dom_sf"/>
</dbReference>
<evidence type="ECO:0000256" key="5">
    <source>
        <dbReference type="RuleBase" id="RU004404"/>
    </source>
</evidence>
<dbReference type="Gene3D" id="2.30.42.10">
    <property type="match status" value="1"/>
</dbReference>
<dbReference type="GO" id="GO:0007165">
    <property type="term" value="P:signal transduction"/>
    <property type="evidence" value="ECO:0007669"/>
    <property type="project" value="TreeGrafter"/>
</dbReference>
<dbReference type="SMART" id="SM00228">
    <property type="entry name" value="PDZ"/>
    <property type="match status" value="1"/>
</dbReference>
<dbReference type="Proteomes" id="UP000000268">
    <property type="component" value="Chromosome"/>
</dbReference>
<name>B0CFY9_ACAM1</name>
<dbReference type="InterPro" id="IPR001478">
    <property type="entry name" value="PDZ"/>
</dbReference>
<proteinExistence type="inferred from homology"/>
<dbReference type="InterPro" id="IPR004447">
    <property type="entry name" value="Peptidase_S41A"/>
</dbReference>
<dbReference type="InterPro" id="IPR005151">
    <property type="entry name" value="Tail-specific_protease"/>
</dbReference>
<evidence type="ECO:0000256" key="2">
    <source>
        <dbReference type="ARBA" id="ARBA00022670"/>
    </source>
</evidence>
<dbReference type="SUPFAM" id="SSF50156">
    <property type="entry name" value="PDZ domain-like"/>
    <property type="match status" value="1"/>
</dbReference>
<dbReference type="InterPro" id="IPR036034">
    <property type="entry name" value="PDZ_sf"/>
</dbReference>
<dbReference type="InterPro" id="IPR041489">
    <property type="entry name" value="PDZ_6"/>
</dbReference>
<evidence type="ECO:0000256" key="6">
    <source>
        <dbReference type="SAM" id="MobiDB-lite"/>
    </source>
</evidence>
<dbReference type="EMBL" id="CP000828">
    <property type="protein sequence ID" value="ABW29436.1"/>
    <property type="molecule type" value="Genomic_DNA"/>
</dbReference>
<dbReference type="PANTHER" id="PTHR32060">
    <property type="entry name" value="TAIL-SPECIFIC PROTEASE"/>
    <property type="match status" value="1"/>
</dbReference>
<dbReference type="Gene3D" id="3.90.226.10">
    <property type="entry name" value="2-enoyl-CoA Hydratase, Chain A, domain 1"/>
    <property type="match status" value="1"/>
</dbReference>
<dbReference type="GO" id="GO:0004175">
    <property type="term" value="F:endopeptidase activity"/>
    <property type="evidence" value="ECO:0007669"/>
    <property type="project" value="TreeGrafter"/>
</dbReference>
<dbReference type="eggNOG" id="COG0793">
    <property type="taxonomic scope" value="Bacteria"/>
</dbReference>
<dbReference type="NCBIfam" id="TIGR00225">
    <property type="entry name" value="prc"/>
    <property type="match status" value="1"/>
</dbReference>
<keyword evidence="2 5" id="KW-0645">Protease</keyword>
<accession>B0CFY9</accession>
<dbReference type="AlphaFoldDB" id="B0CFY9"/>
<reference evidence="9 10" key="1">
    <citation type="journal article" date="2008" name="Proc. Natl. Acad. Sci. U.S.A.">
        <title>Niche adaptation and genome expansion in the chlorophyll d-producing cyanobacterium Acaryochloris marina.</title>
        <authorList>
            <person name="Swingley W.D."/>
            <person name="Chen M."/>
            <person name="Cheung P.C."/>
            <person name="Conrad A.L."/>
            <person name="Dejesa L.C."/>
            <person name="Hao J."/>
            <person name="Honchak B.M."/>
            <person name="Karbach L.E."/>
            <person name="Kurdoglu A."/>
            <person name="Lahiri S."/>
            <person name="Mastrian S.D."/>
            <person name="Miyashita H."/>
            <person name="Page L."/>
            <person name="Ramakrishna P."/>
            <person name="Satoh S."/>
            <person name="Sattley W.M."/>
            <person name="Shimada Y."/>
            <person name="Taylor H.L."/>
            <person name="Tomo T."/>
            <person name="Tsuchiya T."/>
            <person name="Wang Z.T."/>
            <person name="Raymond J."/>
            <person name="Mimuro M."/>
            <person name="Blankenship R.E."/>
            <person name="Touchman J.W."/>
        </authorList>
    </citation>
    <scope>NUCLEOTIDE SEQUENCE [LARGE SCALE GENOMIC DNA]</scope>
    <source>
        <strain evidence="10">MBIC 11017</strain>
    </source>
</reference>
<evidence type="ECO:0000256" key="4">
    <source>
        <dbReference type="ARBA" id="ARBA00022825"/>
    </source>
</evidence>
<dbReference type="STRING" id="329726.AM1_4459"/>
<sequence length="425" mass="46949">MYNGAIDSPSERSSMSKVHVQVLRMVGVAIATPILTLSTAEAKLENSHKALVDQAWQIVQEEYVDRTFNQQDWQEVRQDYLSRSYTSKQDAYVAVSKMVRKLQDPYTRFLTPDGIKDLVDNVSGGFIGVGVTVSLDPLTREWQVIETVADSPADAAGIQPQDIVVSINGTPTSEINPRQASEYIIGAVGSKVTVQIRRGKEFSRYKLVREKIDVNPLVYEVQETSKGKVGYIRMPVFTTKSAKAMKTALTDLEKQQVKGYVLDLRQNPGGVFDASIDIARMWMGKDRLISSVDEKGKKQDFFAYGPVLTNKPLVILIDEKSASASEVLAAALQDHKRAQLVGTPTFGKGVVQVLKSLEDGSGLVVTVAKYYTPKGKNINQIGIKPNIFVKSEEGKPFKPQPGQVLPPESDPQYTRGLKVLTKKLK</sequence>
<dbReference type="GO" id="GO:0008236">
    <property type="term" value="F:serine-type peptidase activity"/>
    <property type="evidence" value="ECO:0007669"/>
    <property type="project" value="UniProtKB-KW"/>
</dbReference>
<evidence type="ECO:0000259" key="7">
    <source>
        <dbReference type="SMART" id="SM00228"/>
    </source>
</evidence>
<evidence type="ECO:0000256" key="1">
    <source>
        <dbReference type="ARBA" id="ARBA00009179"/>
    </source>
</evidence>
<keyword evidence="4 5" id="KW-0720">Serine protease</keyword>
<evidence type="ECO:0000313" key="9">
    <source>
        <dbReference type="EMBL" id="ABW29436.1"/>
    </source>
</evidence>
<dbReference type="KEGG" id="amr:AM1_4459"/>
<evidence type="ECO:0000256" key="3">
    <source>
        <dbReference type="ARBA" id="ARBA00022801"/>
    </source>
</evidence>
<comment type="similarity">
    <text evidence="1 5">Belongs to the peptidase S41A family.</text>
</comment>
<keyword evidence="10" id="KW-1185">Reference proteome</keyword>
<feature type="region of interest" description="Disordered" evidence="6">
    <location>
        <begin position="392"/>
        <end position="413"/>
    </location>
</feature>
<protein>
    <submittedName>
        <fullName evidence="9">Carboxyl--terminal protease</fullName>
    </submittedName>
</protein>
<dbReference type="Pfam" id="PF17820">
    <property type="entry name" value="PDZ_6"/>
    <property type="match status" value="1"/>
</dbReference>
<dbReference type="CDD" id="cd07560">
    <property type="entry name" value="Peptidase_S41_CPP"/>
    <property type="match status" value="1"/>
</dbReference>
<dbReference type="Pfam" id="PF03572">
    <property type="entry name" value="Peptidase_S41"/>
    <property type="match status" value="1"/>
</dbReference>